<gene>
    <name evidence="2" type="ORF">ACFFIC_01615</name>
</gene>
<proteinExistence type="predicted"/>
<reference evidence="2 3" key="1">
    <citation type="submission" date="2024-09" db="EMBL/GenBank/DDBJ databases">
        <authorList>
            <person name="Sun Q."/>
            <person name="Mori K."/>
        </authorList>
    </citation>
    <scope>NUCLEOTIDE SEQUENCE [LARGE SCALE GENOMIC DNA]</scope>
    <source>
        <strain evidence="2 3">CCM 7468</strain>
    </source>
</reference>
<comment type="caution">
    <text evidence="2">The sequence shown here is derived from an EMBL/GenBank/DDBJ whole genome shotgun (WGS) entry which is preliminary data.</text>
</comment>
<keyword evidence="3" id="KW-1185">Reference proteome</keyword>
<organism evidence="2 3">
    <name type="scientific">Muricoccus vinaceus</name>
    <dbReference type="NCBI Taxonomy" id="424704"/>
    <lineage>
        <taxon>Bacteria</taxon>
        <taxon>Pseudomonadati</taxon>
        <taxon>Pseudomonadota</taxon>
        <taxon>Alphaproteobacteria</taxon>
        <taxon>Acetobacterales</taxon>
        <taxon>Roseomonadaceae</taxon>
        <taxon>Muricoccus</taxon>
    </lineage>
</organism>
<dbReference type="RefSeq" id="WP_377048280.1">
    <property type="nucleotide sequence ID" value="NZ_JBHLVZ010000002.1"/>
</dbReference>
<evidence type="ECO:0000313" key="3">
    <source>
        <dbReference type="Proteomes" id="UP001589789"/>
    </source>
</evidence>
<accession>A0ABV6IKV0</accession>
<sequence>MTAPGRAPLDARRSRLPWPVCAVLVFAASFLLWWLLAQFLVWIVG</sequence>
<protein>
    <recommendedName>
        <fullName evidence="4">ABC transporter permease</fullName>
    </recommendedName>
</protein>
<feature type="transmembrane region" description="Helical" evidence="1">
    <location>
        <begin position="20"/>
        <end position="44"/>
    </location>
</feature>
<keyword evidence="1" id="KW-1133">Transmembrane helix</keyword>
<evidence type="ECO:0000256" key="1">
    <source>
        <dbReference type="SAM" id="Phobius"/>
    </source>
</evidence>
<name>A0ABV6IKV0_9PROT</name>
<evidence type="ECO:0000313" key="2">
    <source>
        <dbReference type="EMBL" id="MFC0384244.1"/>
    </source>
</evidence>
<keyword evidence="1" id="KW-0812">Transmembrane</keyword>
<dbReference type="Proteomes" id="UP001589789">
    <property type="component" value="Unassembled WGS sequence"/>
</dbReference>
<keyword evidence="1" id="KW-0472">Membrane</keyword>
<dbReference type="EMBL" id="JBHLVZ010000002">
    <property type="protein sequence ID" value="MFC0384244.1"/>
    <property type="molecule type" value="Genomic_DNA"/>
</dbReference>
<evidence type="ECO:0008006" key="4">
    <source>
        <dbReference type="Google" id="ProtNLM"/>
    </source>
</evidence>